<dbReference type="InterPro" id="IPR005805">
    <property type="entry name" value="Rieske_Fe-S_prot_C"/>
</dbReference>
<keyword evidence="14" id="KW-1185">Reference proteome</keyword>
<evidence type="ECO:0000256" key="8">
    <source>
        <dbReference type="ARBA" id="ARBA00023014"/>
    </source>
</evidence>
<dbReference type="SUPFAM" id="SSF50022">
    <property type="entry name" value="ISP domain"/>
    <property type="match status" value="1"/>
</dbReference>
<comment type="subcellular location">
    <subcellularLocation>
        <location evidence="1">Membrane</location>
        <topology evidence="1">Single-pass membrane protein</topology>
    </subcellularLocation>
    <subcellularLocation>
        <location evidence="12">Mitochondrion inner membrane</location>
    </subcellularLocation>
</comment>
<evidence type="ECO:0000256" key="2">
    <source>
        <dbReference type="ARBA" id="ARBA00010651"/>
    </source>
</evidence>
<comment type="miscellaneous">
    <text evidence="11">The Rieske protein is a high potential 2Fe-2S protein.</text>
</comment>
<evidence type="ECO:0000256" key="11">
    <source>
        <dbReference type="RuleBase" id="RU004494"/>
    </source>
</evidence>
<dbReference type="GO" id="GO:0046872">
    <property type="term" value="F:metal ion binding"/>
    <property type="evidence" value="ECO:0007669"/>
    <property type="project" value="UniProtKB-KW"/>
</dbReference>
<evidence type="ECO:0000256" key="6">
    <source>
        <dbReference type="ARBA" id="ARBA00022989"/>
    </source>
</evidence>
<dbReference type="Gene3D" id="2.102.10.10">
    <property type="entry name" value="Rieske [2Fe-2S] iron-sulphur domain"/>
    <property type="match status" value="1"/>
</dbReference>
<dbReference type="Proteomes" id="UP000504635">
    <property type="component" value="Unplaced"/>
</dbReference>
<dbReference type="OrthoDB" id="1637982at2759"/>
<evidence type="ECO:0000256" key="3">
    <source>
        <dbReference type="ARBA" id="ARBA00022692"/>
    </source>
</evidence>
<feature type="domain" description="Rieske" evidence="13">
    <location>
        <begin position="128"/>
        <end position="226"/>
    </location>
</feature>
<dbReference type="EC" id="7.1.1.8" evidence="11"/>
<dbReference type="PROSITE" id="PS51296">
    <property type="entry name" value="RIESKE"/>
    <property type="match status" value="1"/>
</dbReference>
<keyword evidence="12" id="KW-0679">Respiratory chain</keyword>
<dbReference type="AlphaFoldDB" id="A0A6J2XKW8"/>
<protein>
    <recommendedName>
        <fullName evidence="11">Cytochrome b-c1 complex subunit Rieske, mitochondrial</fullName>
        <ecNumber evidence="11">7.1.1.8</ecNumber>
    </recommendedName>
</protein>
<dbReference type="InParanoid" id="A0A6J2XKW8"/>
<accession>A0A6J2XKW8</accession>
<comment type="catalytic activity">
    <reaction evidence="11">
        <text>a quinol + 2 Fe(III)-[cytochrome c](out) = a quinone + 2 Fe(II)-[cytochrome c](out) + 2 H(+)(out)</text>
        <dbReference type="Rhea" id="RHEA:11484"/>
        <dbReference type="Rhea" id="RHEA-COMP:10350"/>
        <dbReference type="Rhea" id="RHEA-COMP:14399"/>
        <dbReference type="ChEBI" id="CHEBI:15378"/>
        <dbReference type="ChEBI" id="CHEBI:24646"/>
        <dbReference type="ChEBI" id="CHEBI:29033"/>
        <dbReference type="ChEBI" id="CHEBI:29034"/>
        <dbReference type="ChEBI" id="CHEBI:132124"/>
        <dbReference type="EC" id="7.1.1.8"/>
    </reaction>
</comment>
<reference evidence="15" key="1">
    <citation type="submission" date="2025-08" db="UniProtKB">
        <authorList>
            <consortium name="RefSeq"/>
        </authorList>
    </citation>
    <scope>IDENTIFICATION</scope>
    <source>
        <tissue evidence="15">Gonads</tissue>
    </source>
</reference>
<evidence type="ECO:0000256" key="10">
    <source>
        <dbReference type="ARBA" id="ARBA00023157"/>
    </source>
</evidence>
<gene>
    <name evidence="15" type="primary">LOC115879318</name>
</gene>
<organism evidence="14 15">
    <name type="scientific">Sitophilus oryzae</name>
    <name type="common">Rice weevil</name>
    <name type="synonym">Curculio oryzae</name>
    <dbReference type="NCBI Taxonomy" id="7048"/>
    <lineage>
        <taxon>Eukaryota</taxon>
        <taxon>Metazoa</taxon>
        <taxon>Ecdysozoa</taxon>
        <taxon>Arthropoda</taxon>
        <taxon>Hexapoda</taxon>
        <taxon>Insecta</taxon>
        <taxon>Pterygota</taxon>
        <taxon>Neoptera</taxon>
        <taxon>Endopterygota</taxon>
        <taxon>Coleoptera</taxon>
        <taxon>Polyphaga</taxon>
        <taxon>Cucujiformia</taxon>
        <taxon>Curculionidae</taxon>
        <taxon>Dryophthorinae</taxon>
        <taxon>Sitophilus</taxon>
    </lineage>
</organism>
<keyword evidence="4" id="KW-0001">2Fe-2S</keyword>
<dbReference type="FunFam" id="2.102.10.10:FF:000001">
    <property type="entry name" value="Cytochrome b-c1 complex subunit Rieske, mitochondrial"/>
    <property type="match status" value="1"/>
</dbReference>
<keyword evidence="6" id="KW-1133">Transmembrane helix</keyword>
<dbReference type="PRINTS" id="PR00162">
    <property type="entry name" value="RIESKE"/>
</dbReference>
<dbReference type="SUPFAM" id="SSF81502">
    <property type="entry name" value="ISP transmembrane anchor"/>
    <property type="match status" value="1"/>
</dbReference>
<evidence type="ECO:0000256" key="12">
    <source>
        <dbReference type="RuleBase" id="RU004495"/>
    </source>
</evidence>
<dbReference type="Gene3D" id="1.20.5.270">
    <property type="entry name" value="Ubiquinol cytochrome reductase, transmembrane domain"/>
    <property type="match status" value="1"/>
</dbReference>
<evidence type="ECO:0000313" key="15">
    <source>
        <dbReference type="RefSeq" id="XP_030751947.1"/>
    </source>
</evidence>
<evidence type="ECO:0000256" key="5">
    <source>
        <dbReference type="ARBA" id="ARBA00022723"/>
    </source>
</evidence>
<dbReference type="InterPro" id="IPR037008">
    <property type="entry name" value="bc1_Rieske_TM_sf"/>
</dbReference>
<name>A0A6J2XKW8_SITOR</name>
<sequence length="227" mass="25753">MSSKLTLFRPFRSLQYRILSSILSRNDMIFRLGHTDIKVPDFTKHMRHSVADPKSDSAESIDGRRLMTYMLTGMLWTGLMYGTKAEIIRYVEFMAPSAEVLALARIEIDLSQIAEDKHMTYKWRGKPLFVWHRTEESIKQVRSIPLSILRDPQEDAARVKDPKWLVVIGVCTHLGCVPISHQGDFGGYYCPCHGSHFDISGRARKGPAPTNLEVPEYTIVGDTLTVG</sequence>
<keyword evidence="11" id="KW-0249">Electron transport</keyword>
<dbReference type="PANTHER" id="PTHR10134">
    <property type="entry name" value="CYTOCHROME B-C1 COMPLEX SUBUNIT RIESKE, MITOCHONDRIAL"/>
    <property type="match status" value="1"/>
</dbReference>
<comment type="cofactor">
    <cofactor evidence="11">
        <name>[2Fe-2S] cluster</name>
        <dbReference type="ChEBI" id="CHEBI:190135"/>
    </cofactor>
    <text evidence="11">Binds 1 [2Fe-2S] cluster per subunit.</text>
</comment>
<dbReference type="RefSeq" id="XP_030751947.1">
    <property type="nucleotide sequence ID" value="XM_030896087.1"/>
</dbReference>
<keyword evidence="9" id="KW-0472">Membrane</keyword>
<dbReference type="GeneID" id="115879318"/>
<dbReference type="InterPro" id="IPR006317">
    <property type="entry name" value="Ubiquinol_cyt_c_Rdtase_Fe-S-su"/>
</dbReference>
<evidence type="ECO:0000256" key="9">
    <source>
        <dbReference type="ARBA" id="ARBA00023136"/>
    </source>
</evidence>
<keyword evidence="7" id="KW-0408">Iron</keyword>
<keyword evidence="3" id="KW-0812">Transmembrane</keyword>
<proteinExistence type="inferred from homology"/>
<dbReference type="InterPro" id="IPR036922">
    <property type="entry name" value="Rieske_2Fe-2S_sf"/>
</dbReference>
<dbReference type="Pfam" id="PF00355">
    <property type="entry name" value="Rieske"/>
    <property type="match status" value="1"/>
</dbReference>
<dbReference type="InterPro" id="IPR017941">
    <property type="entry name" value="Rieske_2Fe-2S"/>
</dbReference>
<keyword evidence="5" id="KW-0479">Metal-binding</keyword>
<evidence type="ECO:0000256" key="1">
    <source>
        <dbReference type="ARBA" id="ARBA00004167"/>
    </source>
</evidence>
<dbReference type="InterPro" id="IPR004192">
    <property type="entry name" value="Rieske_TM"/>
</dbReference>
<evidence type="ECO:0000256" key="7">
    <source>
        <dbReference type="ARBA" id="ARBA00023004"/>
    </source>
</evidence>
<dbReference type="GO" id="GO:0051537">
    <property type="term" value="F:2 iron, 2 sulfur cluster binding"/>
    <property type="evidence" value="ECO:0007669"/>
    <property type="project" value="UniProtKB-KW"/>
</dbReference>
<dbReference type="CDD" id="cd03470">
    <property type="entry name" value="Rieske_cytochrome_bc1"/>
    <property type="match status" value="1"/>
</dbReference>
<keyword evidence="8" id="KW-0411">Iron-sulfur</keyword>
<evidence type="ECO:0000259" key="13">
    <source>
        <dbReference type="PROSITE" id="PS51296"/>
    </source>
</evidence>
<dbReference type="KEGG" id="soy:115879318"/>
<keyword evidence="11" id="KW-0813">Transport</keyword>
<evidence type="ECO:0000313" key="14">
    <source>
        <dbReference type="Proteomes" id="UP000504635"/>
    </source>
</evidence>
<comment type="similarity">
    <text evidence="2">Belongs to the Rieske iron-sulfur protein family.</text>
</comment>
<dbReference type="GO" id="GO:0005743">
    <property type="term" value="C:mitochondrial inner membrane"/>
    <property type="evidence" value="ECO:0007669"/>
    <property type="project" value="UniProtKB-SubCell"/>
</dbReference>
<dbReference type="NCBIfam" id="TIGR01416">
    <property type="entry name" value="Rieske_proteo"/>
    <property type="match status" value="1"/>
</dbReference>
<dbReference type="InterPro" id="IPR014349">
    <property type="entry name" value="Rieske_Fe-S_prot"/>
</dbReference>
<keyword evidence="10" id="KW-1015">Disulfide bond</keyword>
<dbReference type="GO" id="GO:0008121">
    <property type="term" value="F:quinol-cytochrome-c reductase activity"/>
    <property type="evidence" value="ECO:0007669"/>
    <property type="project" value="UniProtKB-EC"/>
</dbReference>
<evidence type="ECO:0000256" key="4">
    <source>
        <dbReference type="ARBA" id="ARBA00022714"/>
    </source>
</evidence>
<keyword evidence="12" id="KW-0496">Mitochondrion</keyword>
<dbReference type="Pfam" id="PF02921">
    <property type="entry name" value="UCR_TM"/>
    <property type="match status" value="1"/>
</dbReference>